<evidence type="ECO:0000256" key="11">
    <source>
        <dbReference type="ARBA" id="ARBA00022842"/>
    </source>
</evidence>
<dbReference type="EC" id="2.7.8.26" evidence="5 19"/>
<evidence type="ECO:0000256" key="2">
    <source>
        <dbReference type="ARBA" id="ARBA00004651"/>
    </source>
</evidence>
<name>A0ABY7VSE8_9BACT</name>
<keyword evidence="13 19" id="KW-0472">Membrane</keyword>
<comment type="catalytic activity">
    <reaction evidence="18 19">
        <text>alpha-ribazole 5'-phosphate + adenosylcob(III)inamide-GDP = adenosylcob(III)alamin 5'-phosphate + GMP + H(+)</text>
        <dbReference type="Rhea" id="RHEA:23560"/>
        <dbReference type="ChEBI" id="CHEBI:15378"/>
        <dbReference type="ChEBI" id="CHEBI:57918"/>
        <dbReference type="ChEBI" id="CHEBI:58115"/>
        <dbReference type="ChEBI" id="CHEBI:60487"/>
        <dbReference type="ChEBI" id="CHEBI:60493"/>
        <dbReference type="EC" id="2.7.8.26"/>
    </reaction>
</comment>
<evidence type="ECO:0000256" key="14">
    <source>
        <dbReference type="ARBA" id="ARBA00025228"/>
    </source>
</evidence>
<evidence type="ECO:0000313" key="21">
    <source>
        <dbReference type="Proteomes" id="UP001214250"/>
    </source>
</evidence>
<keyword evidence="7 19" id="KW-1003">Cell membrane</keyword>
<evidence type="ECO:0000256" key="3">
    <source>
        <dbReference type="ARBA" id="ARBA00004663"/>
    </source>
</evidence>
<evidence type="ECO:0000256" key="12">
    <source>
        <dbReference type="ARBA" id="ARBA00022989"/>
    </source>
</evidence>
<dbReference type="PANTHER" id="PTHR34148">
    <property type="entry name" value="ADENOSYLCOBINAMIDE-GDP RIBAZOLETRANSFERASE"/>
    <property type="match status" value="1"/>
</dbReference>
<evidence type="ECO:0000256" key="4">
    <source>
        <dbReference type="ARBA" id="ARBA00010561"/>
    </source>
</evidence>
<evidence type="ECO:0000256" key="17">
    <source>
        <dbReference type="ARBA" id="ARBA00048623"/>
    </source>
</evidence>
<keyword evidence="12 19" id="KW-1133">Transmembrane helix</keyword>
<evidence type="ECO:0000256" key="18">
    <source>
        <dbReference type="ARBA" id="ARBA00049504"/>
    </source>
</evidence>
<evidence type="ECO:0000256" key="1">
    <source>
        <dbReference type="ARBA" id="ARBA00001946"/>
    </source>
</evidence>
<keyword evidence="9 19" id="KW-0808">Transferase</keyword>
<comment type="cofactor">
    <cofactor evidence="1 19">
        <name>Mg(2+)</name>
        <dbReference type="ChEBI" id="CHEBI:18420"/>
    </cofactor>
</comment>
<proteinExistence type="inferred from homology"/>
<keyword evidence="8 19" id="KW-0169">Cobalamin biosynthesis</keyword>
<keyword evidence="11 19" id="KW-0460">Magnesium</keyword>
<evidence type="ECO:0000256" key="9">
    <source>
        <dbReference type="ARBA" id="ARBA00022679"/>
    </source>
</evidence>
<dbReference type="Pfam" id="PF02654">
    <property type="entry name" value="CobS"/>
    <property type="match status" value="1"/>
</dbReference>
<dbReference type="InterPro" id="IPR003805">
    <property type="entry name" value="CobS"/>
</dbReference>
<protein>
    <recommendedName>
        <fullName evidence="6 19">Adenosylcobinamide-GDP ribazoletransferase</fullName>
        <ecNumber evidence="5 19">2.7.8.26</ecNumber>
    </recommendedName>
    <alternativeName>
        <fullName evidence="16 19">Cobalamin synthase</fullName>
    </alternativeName>
    <alternativeName>
        <fullName evidence="15 19">Cobalamin-5'-phosphate synthase</fullName>
    </alternativeName>
</protein>
<comment type="similarity">
    <text evidence="4 19">Belongs to the CobS family.</text>
</comment>
<keyword evidence="21" id="KW-1185">Reference proteome</keyword>
<dbReference type="RefSeq" id="WP_274151330.1">
    <property type="nucleotide sequence ID" value="NZ_CP117811.1"/>
</dbReference>
<evidence type="ECO:0000256" key="8">
    <source>
        <dbReference type="ARBA" id="ARBA00022573"/>
    </source>
</evidence>
<comment type="catalytic activity">
    <reaction evidence="17 19">
        <text>alpha-ribazole + adenosylcob(III)inamide-GDP = adenosylcob(III)alamin + GMP + H(+)</text>
        <dbReference type="Rhea" id="RHEA:16049"/>
        <dbReference type="ChEBI" id="CHEBI:10329"/>
        <dbReference type="ChEBI" id="CHEBI:15378"/>
        <dbReference type="ChEBI" id="CHEBI:18408"/>
        <dbReference type="ChEBI" id="CHEBI:58115"/>
        <dbReference type="ChEBI" id="CHEBI:60487"/>
        <dbReference type="EC" id="2.7.8.26"/>
    </reaction>
</comment>
<dbReference type="EMBL" id="CP117811">
    <property type="protein sequence ID" value="WDE97130.1"/>
    <property type="molecule type" value="Genomic_DNA"/>
</dbReference>
<evidence type="ECO:0000313" key="20">
    <source>
        <dbReference type="EMBL" id="WDE97130.1"/>
    </source>
</evidence>
<comment type="pathway">
    <text evidence="3 19">Cofactor biosynthesis; adenosylcobalamin biosynthesis; adenosylcobalamin from cob(II)yrinate a,c-diamide: step 7/7.</text>
</comment>
<comment type="subcellular location">
    <subcellularLocation>
        <location evidence="2 19">Cell membrane</location>
        <topology evidence="2 19">Multi-pass membrane protein</topology>
    </subcellularLocation>
</comment>
<feature type="transmembrane region" description="Helical" evidence="19">
    <location>
        <begin position="106"/>
        <end position="124"/>
    </location>
</feature>
<keyword evidence="10 19" id="KW-0812">Transmembrane</keyword>
<evidence type="ECO:0000256" key="7">
    <source>
        <dbReference type="ARBA" id="ARBA00022475"/>
    </source>
</evidence>
<evidence type="ECO:0000256" key="5">
    <source>
        <dbReference type="ARBA" id="ARBA00013200"/>
    </source>
</evidence>
<organism evidence="20 21">
    <name type="scientific">Lentisphaera profundi</name>
    <dbReference type="NCBI Taxonomy" id="1658616"/>
    <lineage>
        <taxon>Bacteria</taxon>
        <taxon>Pseudomonadati</taxon>
        <taxon>Lentisphaerota</taxon>
        <taxon>Lentisphaeria</taxon>
        <taxon>Lentisphaerales</taxon>
        <taxon>Lentisphaeraceae</taxon>
        <taxon>Lentisphaera</taxon>
    </lineage>
</organism>
<accession>A0ABY7VSE8</accession>
<evidence type="ECO:0000256" key="6">
    <source>
        <dbReference type="ARBA" id="ARBA00015850"/>
    </source>
</evidence>
<evidence type="ECO:0000256" key="16">
    <source>
        <dbReference type="ARBA" id="ARBA00032853"/>
    </source>
</evidence>
<evidence type="ECO:0000256" key="19">
    <source>
        <dbReference type="HAMAP-Rule" id="MF_00719"/>
    </source>
</evidence>
<dbReference type="PANTHER" id="PTHR34148:SF1">
    <property type="entry name" value="ADENOSYLCOBINAMIDE-GDP RIBAZOLETRANSFERASE"/>
    <property type="match status" value="1"/>
</dbReference>
<feature type="transmembrane region" description="Helical" evidence="19">
    <location>
        <begin position="32"/>
        <end position="52"/>
    </location>
</feature>
<evidence type="ECO:0000256" key="13">
    <source>
        <dbReference type="ARBA" id="ARBA00023136"/>
    </source>
</evidence>
<evidence type="ECO:0000256" key="15">
    <source>
        <dbReference type="ARBA" id="ARBA00032605"/>
    </source>
</evidence>
<dbReference type="HAMAP" id="MF_00719">
    <property type="entry name" value="CobS"/>
    <property type="match status" value="1"/>
</dbReference>
<comment type="function">
    <text evidence="14 19">Joins adenosylcobinamide-GDP and alpha-ribazole to generate adenosylcobalamin (Ado-cobalamin). Also synthesizes adenosylcobalamin 5'-phosphate from adenosylcobinamide-GDP and alpha-ribazole 5'-phosphate.</text>
</comment>
<evidence type="ECO:0000256" key="10">
    <source>
        <dbReference type="ARBA" id="ARBA00022692"/>
    </source>
</evidence>
<comment type="caution">
    <text evidence="19">Lacks conserved residue(s) required for the propagation of feature annotation.</text>
</comment>
<reference evidence="20 21" key="1">
    <citation type="submission" date="2023-02" db="EMBL/GenBank/DDBJ databases">
        <title>Genome sequence of Lentisphaera profundi SAORIC-696.</title>
        <authorList>
            <person name="Kim e."/>
            <person name="Cho J.-C."/>
            <person name="Choi A."/>
            <person name="Kang I."/>
        </authorList>
    </citation>
    <scope>NUCLEOTIDE SEQUENCE [LARGE SCALE GENOMIC DNA]</scope>
    <source>
        <strain evidence="20 21">SAORIC-696</strain>
    </source>
</reference>
<sequence>MFKSFLMALSTLTCLPIPYRLYENADAKRSAAFYPLIGLVLGLVVAGFALLLNELFSAKFNALIILFLTQAISKAFHLDGLADCADAFWSSRSKERKLEIMKDSHIGVMGALAIVFILLAKYVFY</sequence>
<gene>
    <name evidence="19" type="primary">cobS</name>
    <name evidence="20" type="ORF">PQO03_04065</name>
</gene>
<dbReference type="Proteomes" id="UP001214250">
    <property type="component" value="Chromosome 1"/>
</dbReference>